<sequence>MSADYSLESCKEYASNAELHKGYTGPIYDPSNLEDYFYNLERTPSYNHSNLQNEVQGSSYWNGVLSTYPIVLAIFLCCTIFLLLIDVIFSWKSGQYRVLRARLFSCVTGSAELPKTSYDPKAENPLLRVPVLARRLAIWFLFTLVFVMAVASWIFMVIGEAHLHRGSGDASKSTGELITFLDDIIAILEGAVDRMNGSYEYFTYYSSNCEKEVQNVGNYSDFDSLKSDTSSKMLQVYSIAIYELEELVDIAIFARDSLKDGQAYYDSSKDASFLIIVVCALANVTLLIQSGPTLLVLCHLDKQAEPYYRYMRERTDKCFAAVQRKLSLMTCRQDTEVEKAEEGEVEKAEEGEVEKAEEGEVEKAEEGEGEVEKGEAEKDDVGKDEPNTGDHATQRANGGSSAELAGMMRPRDPLTSVVLALWIMLLWSLGIMCLRYSIAGSDYCHDVDGNTAKFATKYLVDNHFEDKFETEEQRAEMEVVLYDVLMFYTTCPAMEDATTDADPAGDSGLDDVFGAEGYTLLTTQLNISSVMKFNYPKMNTEITQLLPRFDTSVYDDVCEANTMNMGMLEMASALGRTDWPRSWNWAAATCSDHFGVLPQQDTPPFPAQPTASFNPVPPPPGGRRLAQADPRDWSTGLAGGAASARLEEPPLEMMAMSFWTMLYCNAGGEVGAFNTSLLGAFNTSLPGAFNTSMLGGLNIAAAGLVQHIAAAGRVQHIAAGRELQEVEAACCQGTYAELQELLYVIPVACETMDLLECYDINRLHVQIFHESYCEGIVVGGLGHIGIGLLFLALAFSLLLKLSSRLVYEYGMYAEVGWTLSCCESGSEAQEWPERTLPAGNPHCVVENGAFDTDGCTKSSK</sequence>
<accession>A0AAE0ERX0</accession>
<name>A0AAE0ERX0_9CHLO</name>
<feature type="region of interest" description="Disordered" evidence="1">
    <location>
        <begin position="601"/>
        <end position="632"/>
    </location>
</feature>
<feature type="transmembrane region" description="Helical" evidence="2">
    <location>
        <begin position="136"/>
        <end position="158"/>
    </location>
</feature>
<dbReference type="EMBL" id="LGRX02034250">
    <property type="protein sequence ID" value="KAK3238341.1"/>
    <property type="molecule type" value="Genomic_DNA"/>
</dbReference>
<keyword evidence="2" id="KW-0812">Transmembrane</keyword>
<keyword evidence="2" id="KW-0472">Membrane</keyword>
<feature type="transmembrane region" description="Helical" evidence="2">
    <location>
        <begin position="68"/>
        <end position="91"/>
    </location>
</feature>
<evidence type="ECO:0000313" key="4">
    <source>
        <dbReference type="Proteomes" id="UP001190700"/>
    </source>
</evidence>
<dbReference type="Proteomes" id="UP001190700">
    <property type="component" value="Unassembled WGS sequence"/>
</dbReference>
<evidence type="ECO:0000313" key="3">
    <source>
        <dbReference type="EMBL" id="KAK3238341.1"/>
    </source>
</evidence>
<feature type="transmembrane region" description="Helical" evidence="2">
    <location>
        <begin position="417"/>
        <end position="438"/>
    </location>
</feature>
<feature type="compositionally biased region" description="Polar residues" evidence="1">
    <location>
        <begin position="390"/>
        <end position="400"/>
    </location>
</feature>
<protein>
    <submittedName>
        <fullName evidence="3">Uncharacterized protein</fullName>
    </submittedName>
</protein>
<keyword evidence="4" id="KW-1185">Reference proteome</keyword>
<feature type="compositionally biased region" description="Basic and acidic residues" evidence="1">
    <location>
        <begin position="337"/>
        <end position="388"/>
    </location>
</feature>
<comment type="caution">
    <text evidence="3">The sequence shown here is derived from an EMBL/GenBank/DDBJ whole genome shotgun (WGS) entry which is preliminary data.</text>
</comment>
<reference evidence="3 4" key="1">
    <citation type="journal article" date="2015" name="Genome Biol. Evol.">
        <title>Comparative Genomics of a Bacterivorous Green Alga Reveals Evolutionary Causalities and Consequences of Phago-Mixotrophic Mode of Nutrition.</title>
        <authorList>
            <person name="Burns J.A."/>
            <person name="Paasch A."/>
            <person name="Narechania A."/>
            <person name="Kim E."/>
        </authorList>
    </citation>
    <scope>NUCLEOTIDE SEQUENCE [LARGE SCALE GENOMIC DNA]</scope>
    <source>
        <strain evidence="3 4">PLY_AMNH</strain>
    </source>
</reference>
<feature type="transmembrane region" description="Helical" evidence="2">
    <location>
        <begin position="776"/>
        <end position="799"/>
    </location>
</feature>
<feature type="transmembrane region" description="Helical" evidence="2">
    <location>
        <begin position="273"/>
        <end position="300"/>
    </location>
</feature>
<evidence type="ECO:0000256" key="1">
    <source>
        <dbReference type="SAM" id="MobiDB-lite"/>
    </source>
</evidence>
<evidence type="ECO:0000256" key="2">
    <source>
        <dbReference type="SAM" id="Phobius"/>
    </source>
</evidence>
<keyword evidence="2" id="KW-1133">Transmembrane helix</keyword>
<organism evidence="3 4">
    <name type="scientific">Cymbomonas tetramitiformis</name>
    <dbReference type="NCBI Taxonomy" id="36881"/>
    <lineage>
        <taxon>Eukaryota</taxon>
        <taxon>Viridiplantae</taxon>
        <taxon>Chlorophyta</taxon>
        <taxon>Pyramimonadophyceae</taxon>
        <taxon>Pyramimonadales</taxon>
        <taxon>Pyramimonadaceae</taxon>
        <taxon>Cymbomonas</taxon>
    </lineage>
</organism>
<gene>
    <name evidence="3" type="ORF">CYMTET_51641</name>
</gene>
<dbReference type="AlphaFoldDB" id="A0AAE0ERX0"/>
<proteinExistence type="predicted"/>
<feature type="region of interest" description="Disordered" evidence="1">
    <location>
        <begin position="337"/>
        <end position="407"/>
    </location>
</feature>